<gene>
    <name evidence="1" type="ORF">EVA_02467</name>
</gene>
<reference evidence="1" key="1">
    <citation type="journal article" date="2012" name="PLoS ONE">
        <title>Gene sets for utilization of primary and secondary nutrition supplies in the distal gut of endangered iberian lynx.</title>
        <authorList>
            <person name="Alcaide M."/>
            <person name="Messina E."/>
            <person name="Richter M."/>
            <person name="Bargiela R."/>
            <person name="Peplies J."/>
            <person name="Huws S.A."/>
            <person name="Newbold C.J."/>
            <person name="Golyshin P.N."/>
            <person name="Simon M.A."/>
            <person name="Lopez G."/>
            <person name="Yakimov M.M."/>
            <person name="Ferrer M."/>
        </authorList>
    </citation>
    <scope>NUCLEOTIDE SEQUENCE</scope>
</reference>
<comment type="caution">
    <text evidence="1">The sequence shown here is derived from an EMBL/GenBank/DDBJ whole genome shotgun (WGS) entry which is preliminary data.</text>
</comment>
<organism evidence="1">
    <name type="scientific">gut metagenome</name>
    <dbReference type="NCBI Taxonomy" id="749906"/>
    <lineage>
        <taxon>unclassified sequences</taxon>
        <taxon>metagenomes</taxon>
        <taxon>organismal metagenomes</taxon>
    </lineage>
</organism>
<dbReference type="AlphaFoldDB" id="J9D9A2"/>
<accession>J9D9A2</accession>
<proteinExistence type="predicted"/>
<evidence type="ECO:0000313" key="1">
    <source>
        <dbReference type="EMBL" id="EJX09426.1"/>
    </source>
</evidence>
<name>J9D9A2_9ZZZZ</name>
<sequence length="209" mass="23522">MWTYREFIALAKMFYCGADKPEGAICLCGKNFLENIQCIDFSSHPEIQIGIKHNSLGWDVHNIHTAFGDFEFIYEPTLDDIGYSNSCGIFGLNRLVHYQRVSEHKESERVEGHEANRESVIVWDAMGLKGACHIFVNGEGTPAAANAVDYVYWDSEAAPAAEALVKDRVYIILKNCKLGTNNAIAGEYWQYDGANWKKLQFENLGEKTA</sequence>
<protein>
    <submittedName>
        <fullName evidence="1">Uncharacterized protein</fullName>
    </submittedName>
</protein>
<dbReference type="EMBL" id="AMCI01000395">
    <property type="protein sequence ID" value="EJX09426.1"/>
    <property type="molecule type" value="Genomic_DNA"/>
</dbReference>